<dbReference type="PANTHER" id="PTHR12686">
    <property type="entry name" value="3'-5' EXORIBONUCLEASE CSL4-RELATED"/>
    <property type="match status" value="1"/>
</dbReference>
<evidence type="ECO:0000256" key="2">
    <source>
        <dbReference type="ARBA" id="ARBA00022490"/>
    </source>
</evidence>
<dbReference type="EMBL" id="LN483167">
    <property type="protein sequence ID" value="CDZ96716.1"/>
    <property type="molecule type" value="Genomic_DNA"/>
</dbReference>
<protein>
    <submittedName>
        <fullName evidence="6">Exosomal 3'-5' exoribonuclease complex, subunit ski4 (Csl4)</fullName>
    </submittedName>
</protein>
<dbReference type="SUPFAM" id="SSF110324">
    <property type="entry name" value="Ribosomal L27 protein-like"/>
    <property type="match status" value="1"/>
</dbReference>
<reference evidence="6" key="1">
    <citation type="submission" date="2014-08" db="EMBL/GenBank/DDBJ databases">
        <authorList>
            <person name="Sharma Rahul"/>
            <person name="Thines Marco"/>
        </authorList>
    </citation>
    <scope>NUCLEOTIDE SEQUENCE</scope>
</reference>
<dbReference type="GO" id="GO:0000176">
    <property type="term" value="C:nuclear exosome (RNase complex)"/>
    <property type="evidence" value="ECO:0007669"/>
    <property type="project" value="TreeGrafter"/>
</dbReference>
<evidence type="ECO:0000256" key="1">
    <source>
        <dbReference type="ARBA" id="ARBA00004604"/>
    </source>
</evidence>
<feature type="compositionally biased region" description="Pro residues" evidence="4">
    <location>
        <begin position="12"/>
        <end position="22"/>
    </location>
</feature>
<organism evidence="6">
    <name type="scientific">Phaffia rhodozyma</name>
    <name type="common">Yeast</name>
    <name type="synonym">Xanthophyllomyces dendrorhous</name>
    <dbReference type="NCBI Taxonomy" id="264483"/>
    <lineage>
        <taxon>Eukaryota</taxon>
        <taxon>Fungi</taxon>
        <taxon>Dikarya</taxon>
        <taxon>Basidiomycota</taxon>
        <taxon>Agaricomycotina</taxon>
        <taxon>Tremellomycetes</taxon>
        <taxon>Cystofilobasidiales</taxon>
        <taxon>Mrakiaceae</taxon>
        <taxon>Phaffia</taxon>
    </lineage>
</organism>
<proteinExistence type="predicted"/>
<evidence type="ECO:0000256" key="3">
    <source>
        <dbReference type="ARBA" id="ARBA00022835"/>
    </source>
</evidence>
<dbReference type="GO" id="GO:0006396">
    <property type="term" value="P:RNA processing"/>
    <property type="evidence" value="ECO:0007669"/>
    <property type="project" value="InterPro"/>
</dbReference>
<name>A0A0F7SEF9_PHARH</name>
<dbReference type="InterPro" id="IPR039771">
    <property type="entry name" value="Csl4"/>
</dbReference>
<dbReference type="Pfam" id="PF10447">
    <property type="entry name" value="EXOSC1"/>
    <property type="match status" value="1"/>
</dbReference>
<comment type="subcellular location">
    <subcellularLocation>
        <location evidence="1">Nucleus</location>
        <location evidence="1">Nucleolus</location>
    </subcellularLocation>
</comment>
<evidence type="ECO:0000313" key="6">
    <source>
        <dbReference type="EMBL" id="CDZ96716.1"/>
    </source>
</evidence>
<dbReference type="CDD" id="cd05791">
    <property type="entry name" value="S1_CSL4"/>
    <property type="match status" value="1"/>
</dbReference>
<evidence type="ECO:0000256" key="4">
    <source>
        <dbReference type="SAM" id="MobiDB-lite"/>
    </source>
</evidence>
<dbReference type="InterPro" id="IPR019495">
    <property type="entry name" value="EXOSC1_C"/>
</dbReference>
<feature type="domain" description="S1 motif" evidence="5">
    <location>
        <begin position="64"/>
        <end position="143"/>
    </location>
</feature>
<keyword evidence="2" id="KW-0963">Cytoplasm</keyword>
<dbReference type="InterPro" id="IPR012340">
    <property type="entry name" value="NA-bd_OB-fold"/>
</dbReference>
<evidence type="ECO:0000259" key="5">
    <source>
        <dbReference type="PROSITE" id="PS50126"/>
    </source>
</evidence>
<dbReference type="GO" id="GO:0003723">
    <property type="term" value="F:RNA binding"/>
    <property type="evidence" value="ECO:0007669"/>
    <property type="project" value="InterPro"/>
</dbReference>
<dbReference type="AlphaFoldDB" id="A0A0F7SEF9"/>
<dbReference type="SUPFAM" id="SSF50249">
    <property type="entry name" value="Nucleic acid-binding proteins"/>
    <property type="match status" value="1"/>
</dbReference>
<dbReference type="Gene3D" id="2.40.50.140">
    <property type="entry name" value="Nucleic acid-binding proteins"/>
    <property type="match status" value="1"/>
</dbReference>
<sequence length="186" mass="19806">MASTSDIYLPGQPLPLQPPLPLPGSGTYSRGGLILSGLVGRMTKEGSSVSIQSHHQTSSIPQPNSVVIGTINRLTPLQATLAITAVDGHPTGEEFQGVIRVQDVRSTEKDKVKIIESFRLGDVVRALVISLGDARSYYLSTARNDLGVIFATSEGGAPLKPVSWQEMACSSTGKRERRKVAKPDGI</sequence>
<dbReference type="PANTHER" id="PTHR12686:SF8">
    <property type="entry name" value="EXOSOME COMPLEX COMPONENT CSL4"/>
    <property type="match status" value="1"/>
</dbReference>
<accession>A0A0F7SEF9</accession>
<dbReference type="InterPro" id="IPR003029">
    <property type="entry name" value="S1_domain"/>
</dbReference>
<keyword evidence="3" id="KW-0271">Exosome</keyword>
<feature type="region of interest" description="Disordered" evidence="4">
    <location>
        <begin position="1"/>
        <end position="23"/>
    </location>
</feature>
<dbReference type="SMART" id="SM00316">
    <property type="entry name" value="S1"/>
    <property type="match status" value="1"/>
</dbReference>
<dbReference type="GO" id="GO:0005737">
    <property type="term" value="C:cytoplasm"/>
    <property type="evidence" value="ECO:0007669"/>
    <property type="project" value="TreeGrafter"/>
</dbReference>
<dbReference type="FunFam" id="2.40.50.140:FF:000223">
    <property type="entry name" value="Chromosome 1, whole genome shotgun sequence"/>
    <property type="match status" value="1"/>
</dbReference>
<dbReference type="PROSITE" id="PS50126">
    <property type="entry name" value="S1"/>
    <property type="match status" value="1"/>
</dbReference>
<dbReference type="GO" id="GO:0005730">
    <property type="term" value="C:nucleolus"/>
    <property type="evidence" value="ECO:0007669"/>
    <property type="project" value="UniProtKB-SubCell"/>
</dbReference>